<feature type="transmembrane region" description="Helical" evidence="2">
    <location>
        <begin position="356"/>
        <end position="377"/>
    </location>
</feature>
<proteinExistence type="predicted"/>
<dbReference type="InterPro" id="IPR011701">
    <property type="entry name" value="MFS"/>
</dbReference>
<feature type="transmembrane region" description="Helical" evidence="2">
    <location>
        <begin position="389"/>
        <end position="410"/>
    </location>
</feature>
<dbReference type="PANTHER" id="PTHR11360:SF306">
    <property type="entry name" value="RE01051P"/>
    <property type="match status" value="1"/>
</dbReference>
<dbReference type="EMBL" id="JARAKH010000023">
    <property type="protein sequence ID" value="KAK8392127.1"/>
    <property type="molecule type" value="Genomic_DNA"/>
</dbReference>
<dbReference type="EMBL" id="JARAKH010000023">
    <property type="protein sequence ID" value="KAK8392126.1"/>
    <property type="molecule type" value="Genomic_DNA"/>
</dbReference>
<keyword evidence="2" id="KW-0472">Membrane</keyword>
<organism evidence="3 4">
    <name type="scientific">Scylla paramamosain</name>
    <name type="common">Mud crab</name>
    <dbReference type="NCBI Taxonomy" id="85552"/>
    <lineage>
        <taxon>Eukaryota</taxon>
        <taxon>Metazoa</taxon>
        <taxon>Ecdysozoa</taxon>
        <taxon>Arthropoda</taxon>
        <taxon>Crustacea</taxon>
        <taxon>Multicrustacea</taxon>
        <taxon>Malacostraca</taxon>
        <taxon>Eumalacostraca</taxon>
        <taxon>Eucarida</taxon>
        <taxon>Decapoda</taxon>
        <taxon>Pleocyemata</taxon>
        <taxon>Brachyura</taxon>
        <taxon>Eubrachyura</taxon>
        <taxon>Portunoidea</taxon>
        <taxon>Portunidae</taxon>
        <taxon>Portuninae</taxon>
        <taxon>Scylla</taxon>
    </lineage>
</organism>
<gene>
    <name evidence="3" type="ORF">O3P69_017615</name>
</gene>
<feature type="transmembrane region" description="Helical" evidence="2">
    <location>
        <begin position="416"/>
        <end position="438"/>
    </location>
</feature>
<dbReference type="InterPro" id="IPR050327">
    <property type="entry name" value="Proton-linked_MCT"/>
</dbReference>
<keyword evidence="2" id="KW-1133">Transmembrane helix</keyword>
<sequence length="532" mass="57792">MTVVRQGRPPDGGWGWMVIAGSFITLFVLAVFSLGYSILFSEFLLSHGASSTTIAWIFNLHVFLWNAVGVFTGPLTKEMGFRKVSMVATFLASISLFFLVFADSVWFLLMFYALGGLFGGMGAKPCYLLLTLYFDRKRGRANALLMSGVCSAQFVGPLLIRYLLAEYSLKGATLILSGIVFNSLVGTALYQPVEWHLKKDDEDDSLKDELAENKELCEADPDAGVTDEMRAREAQRRKRFGESLSRRSSEMSMLSLAVSNIDLSSIPPSSRRVSLSMETTASTAGEDAGGTSSSERGCACGFLTATARVVNTVVADLKILKSMRALIIVMGGVFTISAYLNFLMTVPFAIQHLGYSLSEAAWCMSLAAIANFAARLVTSGLSDQAWFNIRYAYMSGAIIISLTTAVFGFLQDFTHIQIVIAVWGCGVGINISLTILTMPHFMGAEKMPAVFGVHSLFLSFLLDNDRAFVRSCQGLEWQLPDVYVSDGEHSGIECHAVVSNARSYSLRQENRGGAGDEGAGGGGEEGVMLDCW</sequence>
<dbReference type="Pfam" id="PF07690">
    <property type="entry name" value="MFS_1"/>
    <property type="match status" value="1"/>
</dbReference>
<comment type="caution">
    <text evidence="3">The sequence shown here is derived from an EMBL/GenBank/DDBJ whole genome shotgun (WGS) entry which is preliminary data.</text>
</comment>
<feature type="transmembrane region" description="Helical" evidence="2">
    <location>
        <begin position="325"/>
        <end position="350"/>
    </location>
</feature>
<dbReference type="PANTHER" id="PTHR11360">
    <property type="entry name" value="MONOCARBOXYLATE TRANSPORTER"/>
    <property type="match status" value="1"/>
</dbReference>
<reference evidence="3 4" key="1">
    <citation type="submission" date="2023-03" db="EMBL/GenBank/DDBJ databases">
        <title>High-quality genome of Scylla paramamosain provides insights in environmental adaptation.</title>
        <authorList>
            <person name="Zhang L."/>
        </authorList>
    </citation>
    <scope>NUCLEOTIDE SEQUENCE [LARGE SCALE GENOMIC DNA]</scope>
    <source>
        <strain evidence="3">LZ_2023a</strain>
        <tissue evidence="3">Muscle</tissue>
    </source>
</reference>
<dbReference type="Gene3D" id="1.20.1250.20">
    <property type="entry name" value="MFS general substrate transporter like domains"/>
    <property type="match status" value="2"/>
</dbReference>
<protein>
    <recommendedName>
        <fullName evidence="5">Monocarboxylate transporter</fullName>
    </recommendedName>
</protein>
<evidence type="ECO:0000313" key="3">
    <source>
        <dbReference type="EMBL" id="KAK8392124.1"/>
    </source>
</evidence>
<accession>A0AAW0TXU9</accession>
<dbReference type="SUPFAM" id="SSF103473">
    <property type="entry name" value="MFS general substrate transporter"/>
    <property type="match status" value="1"/>
</dbReference>
<feature type="transmembrane region" description="Helical" evidence="2">
    <location>
        <begin position="171"/>
        <end position="190"/>
    </location>
</feature>
<name>A0AAW0TXU9_SCYPA</name>
<evidence type="ECO:0000256" key="1">
    <source>
        <dbReference type="SAM" id="MobiDB-lite"/>
    </source>
</evidence>
<dbReference type="EMBL" id="JARAKH010000023">
    <property type="protein sequence ID" value="KAK8392125.1"/>
    <property type="molecule type" value="Genomic_DNA"/>
</dbReference>
<dbReference type="GO" id="GO:0008028">
    <property type="term" value="F:monocarboxylic acid transmembrane transporter activity"/>
    <property type="evidence" value="ECO:0007669"/>
    <property type="project" value="TreeGrafter"/>
</dbReference>
<dbReference type="EMBL" id="JARAKH010000023">
    <property type="protein sequence ID" value="KAK8392124.1"/>
    <property type="molecule type" value="Genomic_DNA"/>
</dbReference>
<dbReference type="Proteomes" id="UP001487740">
    <property type="component" value="Unassembled WGS sequence"/>
</dbReference>
<keyword evidence="4" id="KW-1185">Reference proteome</keyword>
<feature type="transmembrane region" description="Helical" evidence="2">
    <location>
        <begin position="12"/>
        <end position="34"/>
    </location>
</feature>
<dbReference type="InterPro" id="IPR036259">
    <property type="entry name" value="MFS_trans_sf"/>
</dbReference>
<feature type="compositionally biased region" description="Polar residues" evidence="1">
    <location>
        <begin position="267"/>
        <end position="283"/>
    </location>
</feature>
<keyword evidence="2" id="KW-0812">Transmembrane</keyword>
<feature type="transmembrane region" description="Helical" evidence="2">
    <location>
        <begin position="142"/>
        <end position="165"/>
    </location>
</feature>
<feature type="transmembrane region" description="Helical" evidence="2">
    <location>
        <begin position="54"/>
        <end position="72"/>
    </location>
</feature>
<evidence type="ECO:0000256" key="2">
    <source>
        <dbReference type="SAM" id="Phobius"/>
    </source>
</evidence>
<feature type="transmembrane region" description="Helical" evidence="2">
    <location>
        <begin position="84"/>
        <end position="102"/>
    </location>
</feature>
<dbReference type="AlphaFoldDB" id="A0AAW0TXU9"/>
<feature type="transmembrane region" description="Helical" evidence="2">
    <location>
        <begin position="108"/>
        <end position="130"/>
    </location>
</feature>
<evidence type="ECO:0008006" key="5">
    <source>
        <dbReference type="Google" id="ProtNLM"/>
    </source>
</evidence>
<evidence type="ECO:0000313" key="4">
    <source>
        <dbReference type="Proteomes" id="UP001487740"/>
    </source>
</evidence>
<feature type="region of interest" description="Disordered" evidence="1">
    <location>
        <begin position="267"/>
        <end position="294"/>
    </location>
</feature>